<dbReference type="InterPro" id="IPR000522">
    <property type="entry name" value="ABC_transptr_permease_BtuC"/>
</dbReference>
<keyword evidence="6 8" id="KW-1133">Transmembrane helix</keyword>
<feature type="transmembrane region" description="Helical" evidence="8">
    <location>
        <begin position="170"/>
        <end position="191"/>
    </location>
</feature>
<dbReference type="PANTHER" id="PTHR30472:SF1">
    <property type="entry name" value="FE(3+) DICITRATE TRANSPORT SYSTEM PERMEASE PROTEIN FECC-RELATED"/>
    <property type="match status" value="1"/>
</dbReference>
<dbReference type="GO" id="GO:0022857">
    <property type="term" value="F:transmembrane transporter activity"/>
    <property type="evidence" value="ECO:0007669"/>
    <property type="project" value="InterPro"/>
</dbReference>
<dbReference type="PANTHER" id="PTHR30472">
    <property type="entry name" value="FERRIC ENTEROBACTIN TRANSPORT SYSTEM PERMEASE PROTEIN"/>
    <property type="match status" value="1"/>
</dbReference>
<dbReference type="EMBL" id="JACHJP010000002">
    <property type="protein sequence ID" value="MBB4915598.1"/>
    <property type="molecule type" value="Genomic_DNA"/>
</dbReference>
<feature type="transmembrane region" description="Helical" evidence="8">
    <location>
        <begin position="328"/>
        <end position="346"/>
    </location>
</feature>
<feature type="transmembrane region" description="Helical" evidence="8">
    <location>
        <begin position="138"/>
        <end position="158"/>
    </location>
</feature>
<evidence type="ECO:0000256" key="1">
    <source>
        <dbReference type="ARBA" id="ARBA00004651"/>
    </source>
</evidence>
<dbReference type="Gene3D" id="1.10.3470.10">
    <property type="entry name" value="ABC transporter involved in vitamin B12 uptake, BtuC"/>
    <property type="match status" value="1"/>
</dbReference>
<dbReference type="RefSeq" id="WP_184714239.1">
    <property type="nucleotide sequence ID" value="NZ_JACHJP010000002.1"/>
</dbReference>
<keyword evidence="5 8" id="KW-0812">Transmembrane</keyword>
<organism evidence="9 10">
    <name type="scientific">Streptosporangium saharense</name>
    <dbReference type="NCBI Taxonomy" id="1706840"/>
    <lineage>
        <taxon>Bacteria</taxon>
        <taxon>Bacillati</taxon>
        <taxon>Actinomycetota</taxon>
        <taxon>Actinomycetes</taxon>
        <taxon>Streptosporangiales</taxon>
        <taxon>Streptosporangiaceae</taxon>
        <taxon>Streptosporangium</taxon>
    </lineage>
</organism>
<dbReference type="Pfam" id="PF01032">
    <property type="entry name" value="FecCD"/>
    <property type="match status" value="1"/>
</dbReference>
<evidence type="ECO:0000256" key="7">
    <source>
        <dbReference type="ARBA" id="ARBA00023136"/>
    </source>
</evidence>
<keyword evidence="7 8" id="KW-0472">Membrane</keyword>
<gene>
    <name evidence="9" type="ORF">FHS44_002683</name>
</gene>
<dbReference type="SUPFAM" id="SSF81345">
    <property type="entry name" value="ABC transporter involved in vitamin B12 uptake, BtuC"/>
    <property type="match status" value="1"/>
</dbReference>
<keyword evidence="3" id="KW-0813">Transport</keyword>
<evidence type="ECO:0000256" key="6">
    <source>
        <dbReference type="ARBA" id="ARBA00022989"/>
    </source>
</evidence>
<feature type="transmembrane region" description="Helical" evidence="8">
    <location>
        <begin position="83"/>
        <end position="102"/>
    </location>
</feature>
<evidence type="ECO:0000256" key="2">
    <source>
        <dbReference type="ARBA" id="ARBA00007935"/>
    </source>
</evidence>
<evidence type="ECO:0000256" key="4">
    <source>
        <dbReference type="ARBA" id="ARBA00022475"/>
    </source>
</evidence>
<sequence>MTPPAPVAAGPAAPGGPFTARARRPWLALGLLCCLAVLVVLAGAGIAIGAKSVAPAEVLRVLFTYAPADDNWIVVHTSRLPRTLLGIAVGVSLGLAGCLMQSLTRNPLADPGLLGVNGGAAAAVAGATSLLDLRTFSAYVWFALLGAVVASAAVYLLGGVGRTSVTPVRLALAGTAITAVLTSFVSGLILLDPLTLNRFRFWQIGTFGGIDAAVTAQVIPFLGVGTLLALALARPLNTMNLGADTARALGANPARTTALSLLAITLLCGASTAAAGPITFVGLAVPHVARHLTGPDMRWTLPYSALLGAVAVLAADIVGRVVISPEELEVGVVTAFLGAPLFIALVRRRKLAEL</sequence>
<feature type="transmembrane region" description="Helical" evidence="8">
    <location>
        <begin position="26"/>
        <end position="50"/>
    </location>
</feature>
<keyword evidence="10" id="KW-1185">Reference proteome</keyword>
<accession>A0A7W7VMG4</accession>
<reference evidence="9 10" key="1">
    <citation type="submission" date="2020-08" db="EMBL/GenBank/DDBJ databases">
        <title>Genomic Encyclopedia of Type Strains, Phase III (KMG-III): the genomes of soil and plant-associated and newly described type strains.</title>
        <authorList>
            <person name="Whitman W."/>
        </authorList>
    </citation>
    <scope>NUCLEOTIDE SEQUENCE [LARGE SCALE GENOMIC DNA]</scope>
    <source>
        <strain evidence="9 10">CECT 8840</strain>
    </source>
</reference>
<dbReference type="AlphaFoldDB" id="A0A7W7VMG4"/>
<protein>
    <submittedName>
        <fullName evidence="9">Iron complex transport system permease protein</fullName>
    </submittedName>
</protein>
<dbReference type="GO" id="GO:0033214">
    <property type="term" value="P:siderophore-iron import into cell"/>
    <property type="evidence" value="ECO:0007669"/>
    <property type="project" value="TreeGrafter"/>
</dbReference>
<evidence type="ECO:0000256" key="8">
    <source>
        <dbReference type="SAM" id="Phobius"/>
    </source>
</evidence>
<evidence type="ECO:0000256" key="5">
    <source>
        <dbReference type="ARBA" id="ARBA00022692"/>
    </source>
</evidence>
<dbReference type="FunFam" id="1.10.3470.10:FF:000001">
    <property type="entry name" value="Vitamin B12 ABC transporter permease BtuC"/>
    <property type="match status" value="1"/>
</dbReference>
<feature type="transmembrane region" description="Helical" evidence="8">
    <location>
        <begin position="212"/>
        <end position="233"/>
    </location>
</feature>
<name>A0A7W7VMG4_9ACTN</name>
<evidence type="ECO:0000313" key="9">
    <source>
        <dbReference type="EMBL" id="MBB4915598.1"/>
    </source>
</evidence>
<evidence type="ECO:0000313" key="10">
    <source>
        <dbReference type="Proteomes" id="UP000552644"/>
    </source>
</evidence>
<evidence type="ECO:0000256" key="3">
    <source>
        <dbReference type="ARBA" id="ARBA00022448"/>
    </source>
</evidence>
<dbReference type="Proteomes" id="UP000552644">
    <property type="component" value="Unassembled WGS sequence"/>
</dbReference>
<feature type="transmembrane region" description="Helical" evidence="8">
    <location>
        <begin position="301"/>
        <end position="322"/>
    </location>
</feature>
<proteinExistence type="inferred from homology"/>
<comment type="similarity">
    <text evidence="2">Belongs to the binding-protein-dependent transport system permease family. FecCD subfamily.</text>
</comment>
<comment type="caution">
    <text evidence="9">The sequence shown here is derived from an EMBL/GenBank/DDBJ whole genome shotgun (WGS) entry which is preliminary data.</text>
</comment>
<feature type="transmembrane region" description="Helical" evidence="8">
    <location>
        <begin position="261"/>
        <end position="289"/>
    </location>
</feature>
<dbReference type="CDD" id="cd06550">
    <property type="entry name" value="TM_ABC_iron-siderophores_like"/>
    <property type="match status" value="1"/>
</dbReference>
<keyword evidence="4" id="KW-1003">Cell membrane</keyword>
<dbReference type="InterPro" id="IPR037294">
    <property type="entry name" value="ABC_BtuC-like"/>
</dbReference>
<dbReference type="GO" id="GO:0005886">
    <property type="term" value="C:plasma membrane"/>
    <property type="evidence" value="ECO:0007669"/>
    <property type="project" value="UniProtKB-SubCell"/>
</dbReference>
<comment type="subcellular location">
    <subcellularLocation>
        <location evidence="1">Cell membrane</location>
        <topology evidence="1">Multi-pass membrane protein</topology>
    </subcellularLocation>
</comment>